<proteinExistence type="predicted"/>
<evidence type="ECO:0000313" key="1">
    <source>
        <dbReference type="EMBL" id="GJT01845.1"/>
    </source>
</evidence>
<reference evidence="1" key="2">
    <citation type="submission" date="2022-01" db="EMBL/GenBank/DDBJ databases">
        <authorList>
            <person name="Yamashiro T."/>
            <person name="Shiraishi A."/>
            <person name="Satake H."/>
            <person name="Nakayama K."/>
        </authorList>
    </citation>
    <scope>NUCLEOTIDE SEQUENCE</scope>
</reference>
<gene>
    <name evidence="1" type="ORF">Tco_0823014</name>
</gene>
<dbReference type="Proteomes" id="UP001151760">
    <property type="component" value="Unassembled WGS sequence"/>
</dbReference>
<keyword evidence="2" id="KW-1185">Reference proteome</keyword>
<protein>
    <submittedName>
        <fullName evidence="1">Uncharacterized protein</fullName>
    </submittedName>
</protein>
<name>A0ABQ5AGQ7_9ASTR</name>
<dbReference type="EMBL" id="BQNB010012302">
    <property type="protein sequence ID" value="GJT01845.1"/>
    <property type="molecule type" value="Genomic_DNA"/>
</dbReference>
<comment type="caution">
    <text evidence="1">The sequence shown here is derived from an EMBL/GenBank/DDBJ whole genome shotgun (WGS) entry which is preliminary data.</text>
</comment>
<sequence>MLFGTDLSDTLGFLLTCHHFRRSLAGPRSGRVISPFLCCPTLVDPSKASTSSLSSSTTLHCFLLWSYTFLQLSLSIASSPLAKLPQEHGKDRQPRVFPRLNLQCGHAKAFMESITSMDEDSSSSVARVFGPARDTINFPESDPVWSSFMGLGSGPSRASIAFFRRAVSVFTYVRESESDVDEDTWITVSDVSSSGEKEVVQLSKSG</sequence>
<accession>A0ABQ5AGQ7</accession>
<evidence type="ECO:0000313" key="2">
    <source>
        <dbReference type="Proteomes" id="UP001151760"/>
    </source>
</evidence>
<reference evidence="1" key="1">
    <citation type="journal article" date="2022" name="Int. J. Mol. Sci.">
        <title>Draft Genome of Tanacetum Coccineum: Genomic Comparison of Closely Related Tanacetum-Family Plants.</title>
        <authorList>
            <person name="Yamashiro T."/>
            <person name="Shiraishi A."/>
            <person name="Nakayama K."/>
            <person name="Satake H."/>
        </authorList>
    </citation>
    <scope>NUCLEOTIDE SEQUENCE</scope>
</reference>
<organism evidence="1 2">
    <name type="scientific">Tanacetum coccineum</name>
    <dbReference type="NCBI Taxonomy" id="301880"/>
    <lineage>
        <taxon>Eukaryota</taxon>
        <taxon>Viridiplantae</taxon>
        <taxon>Streptophyta</taxon>
        <taxon>Embryophyta</taxon>
        <taxon>Tracheophyta</taxon>
        <taxon>Spermatophyta</taxon>
        <taxon>Magnoliopsida</taxon>
        <taxon>eudicotyledons</taxon>
        <taxon>Gunneridae</taxon>
        <taxon>Pentapetalae</taxon>
        <taxon>asterids</taxon>
        <taxon>campanulids</taxon>
        <taxon>Asterales</taxon>
        <taxon>Asteraceae</taxon>
        <taxon>Asteroideae</taxon>
        <taxon>Anthemideae</taxon>
        <taxon>Anthemidinae</taxon>
        <taxon>Tanacetum</taxon>
    </lineage>
</organism>